<organism evidence="4 5">
    <name type="scientific">Candidatus Danuiimicrobium aquiferis</name>
    <dbReference type="NCBI Taxonomy" id="1801832"/>
    <lineage>
        <taxon>Bacteria</taxon>
        <taxon>Pseudomonadati</taxon>
        <taxon>Candidatus Omnitrophota</taxon>
        <taxon>Candidatus Danuiimicrobium</taxon>
    </lineage>
</organism>
<dbReference type="Gene3D" id="3.40.50.2300">
    <property type="match status" value="1"/>
</dbReference>
<accession>A0A1G1KU00</accession>
<dbReference type="PANTHER" id="PTHR44591">
    <property type="entry name" value="STRESS RESPONSE REGULATOR PROTEIN 1"/>
    <property type="match status" value="1"/>
</dbReference>
<gene>
    <name evidence="4" type="ORF">A3G33_00315</name>
</gene>
<dbReference type="SUPFAM" id="SSF52172">
    <property type="entry name" value="CheY-like"/>
    <property type="match status" value="1"/>
</dbReference>
<keyword evidence="1 2" id="KW-0597">Phosphoprotein</keyword>
<evidence type="ECO:0000259" key="3">
    <source>
        <dbReference type="PROSITE" id="PS50110"/>
    </source>
</evidence>
<dbReference type="InterPro" id="IPR001789">
    <property type="entry name" value="Sig_transdc_resp-reg_receiver"/>
</dbReference>
<sequence>MGLKMKYERIVLIDDDADLVHVLTHRLANSGYVAEAFTDSREAVRFIRQAVPDLVIADIKMPGLNGFEVYDLIRKDVRTQHIPIIMLTGVNKAKEQVVSINEDHVYYVAKADGTQALIKTVQNALDFGQDQ</sequence>
<protein>
    <recommendedName>
        <fullName evidence="3">Response regulatory domain-containing protein</fullName>
    </recommendedName>
</protein>
<dbReference type="GO" id="GO:0000160">
    <property type="term" value="P:phosphorelay signal transduction system"/>
    <property type="evidence" value="ECO:0007669"/>
    <property type="project" value="InterPro"/>
</dbReference>
<dbReference type="EMBL" id="MHFR01000050">
    <property type="protein sequence ID" value="OGW96408.1"/>
    <property type="molecule type" value="Genomic_DNA"/>
</dbReference>
<feature type="modified residue" description="4-aspartylphosphate" evidence="2">
    <location>
        <position position="58"/>
    </location>
</feature>
<evidence type="ECO:0000256" key="2">
    <source>
        <dbReference type="PROSITE-ProRule" id="PRU00169"/>
    </source>
</evidence>
<dbReference type="SMART" id="SM00448">
    <property type="entry name" value="REC"/>
    <property type="match status" value="1"/>
</dbReference>
<dbReference type="Pfam" id="PF00072">
    <property type="entry name" value="Response_reg"/>
    <property type="match status" value="1"/>
</dbReference>
<dbReference type="Proteomes" id="UP000178187">
    <property type="component" value="Unassembled WGS sequence"/>
</dbReference>
<dbReference type="AlphaFoldDB" id="A0A1G1KU00"/>
<dbReference type="PANTHER" id="PTHR44591:SF3">
    <property type="entry name" value="RESPONSE REGULATORY DOMAIN-CONTAINING PROTEIN"/>
    <property type="match status" value="1"/>
</dbReference>
<feature type="domain" description="Response regulatory" evidence="3">
    <location>
        <begin position="9"/>
        <end position="125"/>
    </location>
</feature>
<name>A0A1G1KU00_9BACT</name>
<evidence type="ECO:0000313" key="5">
    <source>
        <dbReference type="Proteomes" id="UP000178187"/>
    </source>
</evidence>
<reference evidence="4 5" key="1">
    <citation type="journal article" date="2016" name="Nat. Commun.">
        <title>Thousands of microbial genomes shed light on interconnected biogeochemical processes in an aquifer system.</title>
        <authorList>
            <person name="Anantharaman K."/>
            <person name="Brown C.T."/>
            <person name="Hug L.A."/>
            <person name="Sharon I."/>
            <person name="Castelle C.J."/>
            <person name="Probst A.J."/>
            <person name="Thomas B.C."/>
            <person name="Singh A."/>
            <person name="Wilkins M.J."/>
            <person name="Karaoz U."/>
            <person name="Brodie E.L."/>
            <person name="Williams K.H."/>
            <person name="Hubbard S.S."/>
            <person name="Banfield J.F."/>
        </authorList>
    </citation>
    <scope>NUCLEOTIDE SEQUENCE [LARGE SCALE GENOMIC DNA]</scope>
</reference>
<dbReference type="InterPro" id="IPR011006">
    <property type="entry name" value="CheY-like_superfamily"/>
</dbReference>
<dbReference type="PROSITE" id="PS50110">
    <property type="entry name" value="RESPONSE_REGULATORY"/>
    <property type="match status" value="1"/>
</dbReference>
<evidence type="ECO:0000313" key="4">
    <source>
        <dbReference type="EMBL" id="OGW96408.1"/>
    </source>
</evidence>
<evidence type="ECO:0000256" key="1">
    <source>
        <dbReference type="ARBA" id="ARBA00022553"/>
    </source>
</evidence>
<proteinExistence type="predicted"/>
<comment type="caution">
    <text evidence="4">The sequence shown here is derived from an EMBL/GenBank/DDBJ whole genome shotgun (WGS) entry which is preliminary data.</text>
</comment>
<dbReference type="InterPro" id="IPR050595">
    <property type="entry name" value="Bact_response_regulator"/>
</dbReference>